<organism evidence="2 3">
    <name type="scientific">Verminephrobacter aporrectodeae subsp. tuberculatae</name>
    <dbReference type="NCBI Taxonomy" id="1110392"/>
    <lineage>
        <taxon>Bacteria</taxon>
        <taxon>Pseudomonadati</taxon>
        <taxon>Pseudomonadota</taxon>
        <taxon>Betaproteobacteria</taxon>
        <taxon>Burkholderiales</taxon>
        <taxon>Comamonadaceae</taxon>
        <taxon>Verminephrobacter</taxon>
    </lineage>
</organism>
<dbReference type="EMBL" id="QZCW01000001">
    <property type="protein sequence ID" value="MCW5319623.1"/>
    <property type="molecule type" value="Genomic_DNA"/>
</dbReference>
<dbReference type="RefSeq" id="WP_265280622.1">
    <property type="nucleotide sequence ID" value="NZ_QZCW01000001.1"/>
</dbReference>
<reference evidence="3" key="1">
    <citation type="submission" date="2023-07" db="EMBL/GenBank/DDBJ databases">
        <title>Verminephrobacter genomes.</title>
        <authorList>
            <person name="Lund M.B."/>
        </authorList>
    </citation>
    <scope>NUCLEOTIDE SEQUENCE [LARGE SCALE GENOMIC DNA]</scope>
    <source>
        <strain evidence="3">AtM5-05</strain>
    </source>
</reference>
<protein>
    <submittedName>
        <fullName evidence="2">Uncharacterized protein</fullName>
    </submittedName>
</protein>
<sequence>MKIENESPAVPVDDGALEPVPGETQPDADDKAQLQIENGALVAVVDGVEETVQLPRVAANAKVKVWVVPTEYRDNGLFVAVTLDGSHEEVPACDPAATSYLGEIELDADDKARLKTLKDAKRAEINAACEATIAAMVAAYPEHEVQSWPQQVKEAEALAANKKAVVPLLASIAEARSIPVDKLASVVLAKMGAFAAMSGERIGRRHALEKMIDDAVFEEDVADVVWEGSRP</sequence>
<gene>
    <name evidence="2" type="ORF">D5039_00035</name>
</gene>
<comment type="caution">
    <text evidence="2">The sequence shown here is derived from an EMBL/GenBank/DDBJ whole genome shotgun (WGS) entry which is preliminary data.</text>
</comment>
<name>A0ABT3KMS4_9BURK</name>
<evidence type="ECO:0000313" key="2">
    <source>
        <dbReference type="EMBL" id="MCW5319623.1"/>
    </source>
</evidence>
<proteinExistence type="predicted"/>
<evidence type="ECO:0000313" key="3">
    <source>
        <dbReference type="Proteomes" id="UP001208935"/>
    </source>
</evidence>
<dbReference type="Proteomes" id="UP001208935">
    <property type="component" value="Unassembled WGS sequence"/>
</dbReference>
<feature type="region of interest" description="Disordered" evidence="1">
    <location>
        <begin position="1"/>
        <end position="28"/>
    </location>
</feature>
<keyword evidence="3" id="KW-1185">Reference proteome</keyword>
<accession>A0ABT3KMS4</accession>
<evidence type="ECO:0000256" key="1">
    <source>
        <dbReference type="SAM" id="MobiDB-lite"/>
    </source>
</evidence>